<dbReference type="Proteomes" id="UP000549009">
    <property type="component" value="Unassembled WGS sequence"/>
</dbReference>
<evidence type="ECO:0000256" key="2">
    <source>
        <dbReference type="ARBA" id="ARBA00023015"/>
    </source>
</evidence>
<dbReference type="InterPro" id="IPR013325">
    <property type="entry name" value="RNA_pol_sigma_r2"/>
</dbReference>
<keyword evidence="4" id="KW-0804">Transcription</keyword>
<dbReference type="OrthoDB" id="5243766at2"/>
<evidence type="ECO:0000259" key="6">
    <source>
        <dbReference type="Pfam" id="PF04542"/>
    </source>
</evidence>
<dbReference type="KEGG" id="sspb:CP982_40910"/>
<dbReference type="InterPro" id="IPR013324">
    <property type="entry name" value="RNA_pol_sigma_r3/r4-like"/>
</dbReference>
<dbReference type="SUPFAM" id="SSF88659">
    <property type="entry name" value="Sigma3 and sigma4 domains of RNA polymerase sigma factors"/>
    <property type="match status" value="1"/>
</dbReference>
<dbReference type="NCBIfam" id="TIGR02937">
    <property type="entry name" value="sigma70-ECF"/>
    <property type="match status" value="1"/>
</dbReference>
<dbReference type="Proteomes" id="UP000326505">
    <property type="component" value="Chromosome"/>
</dbReference>
<dbReference type="PANTHER" id="PTHR43133">
    <property type="entry name" value="RNA POLYMERASE ECF-TYPE SIGMA FACTO"/>
    <property type="match status" value="1"/>
</dbReference>
<feature type="region of interest" description="Disordered" evidence="5">
    <location>
        <begin position="1"/>
        <end position="37"/>
    </location>
</feature>
<dbReference type="Pfam" id="PF08281">
    <property type="entry name" value="Sigma70_r4_2"/>
    <property type="match status" value="1"/>
</dbReference>
<dbReference type="PANTHER" id="PTHR43133:SF62">
    <property type="entry name" value="RNA POLYMERASE SIGMA FACTOR SIGZ"/>
    <property type="match status" value="1"/>
</dbReference>
<dbReference type="AlphaFoldDB" id="A0A5P2XMS0"/>
<dbReference type="Pfam" id="PF04542">
    <property type="entry name" value="Sigma70_r2"/>
    <property type="match status" value="1"/>
</dbReference>
<dbReference type="Gene3D" id="1.10.10.10">
    <property type="entry name" value="Winged helix-like DNA-binding domain superfamily/Winged helix DNA-binding domain"/>
    <property type="match status" value="1"/>
</dbReference>
<evidence type="ECO:0000256" key="1">
    <source>
        <dbReference type="ARBA" id="ARBA00010641"/>
    </source>
</evidence>
<name>A0A5P2XMS0_STRST</name>
<reference evidence="8 11" key="2">
    <citation type="submission" date="2020-08" db="EMBL/GenBank/DDBJ databases">
        <title>Genomic Encyclopedia of Type Strains, Phase III (KMG-III): the genomes of soil and plant-associated and newly described type strains.</title>
        <authorList>
            <person name="Whitman W."/>
        </authorList>
    </citation>
    <scope>NUCLEOTIDE SEQUENCE [LARGE SCALE GENOMIC DNA]</scope>
    <source>
        <strain evidence="8 11">CECT 3146</strain>
    </source>
</reference>
<comment type="similarity">
    <text evidence="1">Belongs to the sigma-70 factor family. ECF subfamily.</text>
</comment>
<sequence>MPSTHSARRTLGPRVADQPPAPPRRAGPEQAEAQQSDEDIARGFVSGGEDGLAAAFRRWGPLVHALGRRALGDAREAEDITQQVFLAAWRARTTYAVGRGTFPGWLIGITRHKIADALAARTRRADLVALAATVPPARENRRADHPEAVLDRVMIGHEVSRLSPAQRRVLRLAFYDDLTQPQIAVVTGWPLGTVKSHARRGLEQLRRQLRESGAGETPG</sequence>
<organism evidence="9 10">
    <name type="scientific">Streptomyces spectabilis</name>
    <dbReference type="NCBI Taxonomy" id="68270"/>
    <lineage>
        <taxon>Bacteria</taxon>
        <taxon>Bacillati</taxon>
        <taxon>Actinomycetota</taxon>
        <taxon>Actinomycetes</taxon>
        <taxon>Kitasatosporales</taxon>
        <taxon>Streptomycetaceae</taxon>
        <taxon>Streptomyces</taxon>
    </lineage>
</organism>
<feature type="domain" description="RNA polymerase sigma factor 70 region 4 type 2" evidence="7">
    <location>
        <begin position="155"/>
        <end position="205"/>
    </location>
</feature>
<dbReference type="GO" id="GO:0016987">
    <property type="term" value="F:sigma factor activity"/>
    <property type="evidence" value="ECO:0007669"/>
    <property type="project" value="UniProtKB-KW"/>
</dbReference>
<dbReference type="RefSeq" id="WP_150515126.1">
    <property type="nucleotide sequence ID" value="NZ_BMSQ01000010.1"/>
</dbReference>
<proteinExistence type="inferred from homology"/>
<dbReference type="SUPFAM" id="SSF88946">
    <property type="entry name" value="Sigma2 domain of RNA polymerase sigma factors"/>
    <property type="match status" value="1"/>
</dbReference>
<evidence type="ECO:0000313" key="10">
    <source>
        <dbReference type="Proteomes" id="UP000326505"/>
    </source>
</evidence>
<evidence type="ECO:0000256" key="5">
    <source>
        <dbReference type="SAM" id="MobiDB-lite"/>
    </source>
</evidence>
<dbReference type="EMBL" id="CP023690">
    <property type="protein sequence ID" value="QEV64270.1"/>
    <property type="molecule type" value="Genomic_DNA"/>
</dbReference>
<gene>
    <name evidence="9" type="ORF">CP982_40910</name>
    <name evidence="8" type="ORF">FHS40_001595</name>
</gene>
<dbReference type="Gene3D" id="1.10.1740.10">
    <property type="match status" value="1"/>
</dbReference>
<feature type="domain" description="RNA polymerase sigma-70 region 2" evidence="6">
    <location>
        <begin position="56"/>
        <end position="123"/>
    </location>
</feature>
<dbReference type="CDD" id="cd06171">
    <property type="entry name" value="Sigma70_r4"/>
    <property type="match status" value="1"/>
</dbReference>
<dbReference type="EMBL" id="JACHJD010000002">
    <property type="protein sequence ID" value="MBB5102542.1"/>
    <property type="molecule type" value="Genomic_DNA"/>
</dbReference>
<evidence type="ECO:0000313" key="11">
    <source>
        <dbReference type="Proteomes" id="UP000549009"/>
    </source>
</evidence>
<accession>A0A5P2XMS0</accession>
<dbReference type="InterPro" id="IPR007627">
    <property type="entry name" value="RNA_pol_sigma70_r2"/>
</dbReference>
<evidence type="ECO:0000313" key="8">
    <source>
        <dbReference type="EMBL" id="MBB5102542.1"/>
    </source>
</evidence>
<evidence type="ECO:0000259" key="7">
    <source>
        <dbReference type="Pfam" id="PF08281"/>
    </source>
</evidence>
<dbReference type="InterPro" id="IPR013249">
    <property type="entry name" value="RNA_pol_sigma70_r4_t2"/>
</dbReference>
<keyword evidence="3" id="KW-0731">Sigma factor</keyword>
<keyword evidence="11" id="KW-1185">Reference proteome</keyword>
<evidence type="ECO:0000256" key="3">
    <source>
        <dbReference type="ARBA" id="ARBA00023082"/>
    </source>
</evidence>
<evidence type="ECO:0000256" key="4">
    <source>
        <dbReference type="ARBA" id="ARBA00023163"/>
    </source>
</evidence>
<evidence type="ECO:0000313" key="9">
    <source>
        <dbReference type="EMBL" id="QEV64270.1"/>
    </source>
</evidence>
<reference evidence="9 10" key="1">
    <citation type="submission" date="2017-09" db="EMBL/GenBank/DDBJ databases">
        <authorList>
            <person name="Lee N."/>
            <person name="Cho B.-K."/>
        </authorList>
    </citation>
    <scope>NUCLEOTIDE SEQUENCE [LARGE SCALE GENOMIC DNA]</scope>
    <source>
        <strain evidence="9 10">ATCC 27465</strain>
    </source>
</reference>
<dbReference type="InterPro" id="IPR039425">
    <property type="entry name" value="RNA_pol_sigma-70-like"/>
</dbReference>
<dbReference type="GO" id="GO:0003677">
    <property type="term" value="F:DNA binding"/>
    <property type="evidence" value="ECO:0007669"/>
    <property type="project" value="InterPro"/>
</dbReference>
<keyword evidence="2" id="KW-0805">Transcription regulation</keyword>
<dbReference type="InterPro" id="IPR036388">
    <property type="entry name" value="WH-like_DNA-bd_sf"/>
</dbReference>
<protein>
    <submittedName>
        <fullName evidence="8">RNA polymerase sigma-70 factor (ECF subfamily)</fullName>
    </submittedName>
    <submittedName>
        <fullName evidence="9">Sigma-70 family RNA polymerase sigma factor</fullName>
    </submittedName>
</protein>
<dbReference type="InterPro" id="IPR014284">
    <property type="entry name" value="RNA_pol_sigma-70_dom"/>
</dbReference>
<dbReference type="GO" id="GO:0006352">
    <property type="term" value="P:DNA-templated transcription initiation"/>
    <property type="evidence" value="ECO:0007669"/>
    <property type="project" value="InterPro"/>
</dbReference>